<evidence type="ECO:0000313" key="21">
    <source>
        <dbReference type="EMBL" id="KAL0350777.1"/>
    </source>
</evidence>
<evidence type="ECO:0000256" key="19">
    <source>
        <dbReference type="PROSITE-ProRule" id="PRU10141"/>
    </source>
</evidence>
<feature type="domain" description="Protein kinase" evidence="20">
    <location>
        <begin position="135"/>
        <end position="369"/>
    </location>
</feature>
<comment type="subcellular location">
    <subcellularLocation>
        <location evidence="1">Membrane</location>
        <topology evidence="1">Single-pass type I membrane protein</topology>
    </subcellularLocation>
</comment>
<name>A0AAW2P3Q1_SESRA</name>
<dbReference type="EMBL" id="JACGWJ010000018">
    <property type="protein sequence ID" value="KAL0350777.1"/>
    <property type="molecule type" value="Genomic_DNA"/>
</dbReference>
<dbReference type="GO" id="GO:0005524">
    <property type="term" value="F:ATP binding"/>
    <property type="evidence" value="ECO:0007669"/>
    <property type="project" value="UniProtKB-UniRule"/>
</dbReference>
<keyword evidence="4" id="KW-0597">Phosphoprotein</keyword>
<keyword evidence="9" id="KW-0677">Repeat</keyword>
<dbReference type="FunFam" id="3.30.200.20:FF:000309">
    <property type="entry name" value="Leucine-rich repeat receptor protein kinase MSP1"/>
    <property type="match status" value="1"/>
</dbReference>
<keyword evidence="14" id="KW-0472">Membrane</keyword>
<comment type="catalytic activity">
    <reaction evidence="17">
        <text>L-threonyl-[protein] + ATP = O-phospho-L-threonyl-[protein] + ADP + H(+)</text>
        <dbReference type="Rhea" id="RHEA:46608"/>
        <dbReference type="Rhea" id="RHEA-COMP:11060"/>
        <dbReference type="Rhea" id="RHEA-COMP:11605"/>
        <dbReference type="ChEBI" id="CHEBI:15378"/>
        <dbReference type="ChEBI" id="CHEBI:30013"/>
        <dbReference type="ChEBI" id="CHEBI:30616"/>
        <dbReference type="ChEBI" id="CHEBI:61977"/>
        <dbReference type="ChEBI" id="CHEBI:456216"/>
        <dbReference type="EC" id="2.7.11.1"/>
    </reaction>
</comment>
<dbReference type="PANTHER" id="PTHR27006">
    <property type="entry name" value="PROMASTIGOTE SURFACE ANTIGEN PROTEIN PSA"/>
    <property type="match status" value="1"/>
</dbReference>
<keyword evidence="5" id="KW-0433">Leucine-rich repeat</keyword>
<feature type="binding site" evidence="19">
    <location>
        <position position="430"/>
    </location>
    <ligand>
        <name>ATP</name>
        <dbReference type="ChEBI" id="CHEBI:30616"/>
    </ligand>
</feature>
<keyword evidence="11 21" id="KW-0418">Kinase</keyword>
<dbReference type="PANTHER" id="PTHR27006:SF606">
    <property type="entry name" value="INTERLEUKIN-1 RECEPTOR-ASSOCIATED KINASE 4"/>
    <property type="match status" value="1"/>
</dbReference>
<protein>
    <recommendedName>
        <fullName evidence="2">non-specific serine/threonine protein kinase</fullName>
        <ecNumber evidence="2">2.7.11.1</ecNumber>
    </recommendedName>
</protein>
<dbReference type="PROSITE" id="PS50011">
    <property type="entry name" value="PROTEIN_KINASE_DOM"/>
    <property type="match status" value="2"/>
</dbReference>
<keyword evidence="8" id="KW-0732">Signal</keyword>
<evidence type="ECO:0000256" key="9">
    <source>
        <dbReference type="ARBA" id="ARBA00022737"/>
    </source>
</evidence>
<sequence>MAQVVLQLEFSLEQQESKQPVELNEISSFSVDIGPPDDKIDQFVKTGQLTMTSTDVQNLTPPGKEQANSKVVNAELPSGRIATTYKPPRLWAWDAFWNRFKPSKKKELLLSELCKANIELAKFDWSKVAAATNQFSSSQLVGQGRYGPVYKAILPSGQAVAVKRPSSSSILILKEFNTEIFFLHNIMHRNIIKLLGYCIHREEKLLVYEFMENKSLDAFIGMRIVHRDIKTSSILLDIEMNPKVSDFAFARTLPDNQSELKTTQVVGTHFGITVLEVVSGKEHNHTPDQAWKLWDEGKPLDLVDESLAGAFAVEEALRCIQVGLLCTQDEPNRSPEMYSVIKMLEGEELVVEPQKPPPPASLLHGDATFMTQSQETGEEVFEPNIKLAKFDWNTIVTATSGFSSSNKVGQGGFGSVYKAVLPTGQLVAVKRHSSSSVLSLKEFNAEIFFLPNIMHRNIIKILGYCIHKKKKLLVYEFLQNGSLDTFIEPCEETCEPNTKLAKFDWDTIAAATEEFSYSNKVRRGFGSVYKAWVLWNEGKAVDLVDESLGGAFAVEEALRCIQVGLLCTQDESYHRPEMHSVIKMLEGEELILEPQPPAGLFNDDAASASDATFEYDDTLQR</sequence>
<proteinExistence type="predicted"/>
<evidence type="ECO:0000256" key="13">
    <source>
        <dbReference type="ARBA" id="ARBA00022989"/>
    </source>
</evidence>
<evidence type="ECO:0000256" key="4">
    <source>
        <dbReference type="ARBA" id="ARBA00022553"/>
    </source>
</evidence>
<comment type="catalytic activity">
    <reaction evidence="18">
        <text>L-seryl-[protein] + ATP = O-phospho-L-seryl-[protein] + ADP + H(+)</text>
        <dbReference type="Rhea" id="RHEA:17989"/>
        <dbReference type="Rhea" id="RHEA-COMP:9863"/>
        <dbReference type="Rhea" id="RHEA-COMP:11604"/>
        <dbReference type="ChEBI" id="CHEBI:15378"/>
        <dbReference type="ChEBI" id="CHEBI:29999"/>
        <dbReference type="ChEBI" id="CHEBI:30616"/>
        <dbReference type="ChEBI" id="CHEBI:83421"/>
        <dbReference type="ChEBI" id="CHEBI:456216"/>
        <dbReference type="EC" id="2.7.11.1"/>
    </reaction>
</comment>
<dbReference type="SUPFAM" id="SSF56112">
    <property type="entry name" value="Protein kinase-like (PK-like)"/>
    <property type="match status" value="2"/>
</dbReference>
<organism evidence="21">
    <name type="scientific">Sesamum radiatum</name>
    <name type="common">Black benniseed</name>
    <dbReference type="NCBI Taxonomy" id="300843"/>
    <lineage>
        <taxon>Eukaryota</taxon>
        <taxon>Viridiplantae</taxon>
        <taxon>Streptophyta</taxon>
        <taxon>Embryophyta</taxon>
        <taxon>Tracheophyta</taxon>
        <taxon>Spermatophyta</taxon>
        <taxon>Magnoliopsida</taxon>
        <taxon>eudicotyledons</taxon>
        <taxon>Gunneridae</taxon>
        <taxon>Pentapetalae</taxon>
        <taxon>asterids</taxon>
        <taxon>lamiids</taxon>
        <taxon>Lamiales</taxon>
        <taxon>Pedaliaceae</taxon>
        <taxon>Sesamum</taxon>
    </lineage>
</organism>
<keyword evidence="13" id="KW-1133">Transmembrane helix</keyword>
<evidence type="ECO:0000256" key="17">
    <source>
        <dbReference type="ARBA" id="ARBA00047899"/>
    </source>
</evidence>
<dbReference type="InterPro" id="IPR001245">
    <property type="entry name" value="Ser-Thr/Tyr_kinase_cat_dom"/>
</dbReference>
<evidence type="ECO:0000256" key="3">
    <source>
        <dbReference type="ARBA" id="ARBA00022527"/>
    </source>
</evidence>
<dbReference type="EC" id="2.7.11.1" evidence="2"/>
<keyword evidence="7" id="KW-0812">Transmembrane</keyword>
<evidence type="ECO:0000256" key="11">
    <source>
        <dbReference type="ARBA" id="ARBA00022777"/>
    </source>
</evidence>
<dbReference type="AlphaFoldDB" id="A0AAW2P3Q1"/>
<evidence type="ECO:0000256" key="5">
    <source>
        <dbReference type="ARBA" id="ARBA00022614"/>
    </source>
</evidence>
<comment type="caution">
    <text evidence="21">The sequence shown here is derived from an EMBL/GenBank/DDBJ whole genome shotgun (WGS) entry which is preliminary data.</text>
</comment>
<dbReference type="InterPro" id="IPR000719">
    <property type="entry name" value="Prot_kinase_dom"/>
</dbReference>
<evidence type="ECO:0000256" key="16">
    <source>
        <dbReference type="ARBA" id="ARBA00023180"/>
    </source>
</evidence>
<evidence type="ECO:0000256" key="18">
    <source>
        <dbReference type="ARBA" id="ARBA00048679"/>
    </source>
</evidence>
<accession>A0AAW2P3Q1</accession>
<dbReference type="Gene3D" id="1.10.510.10">
    <property type="entry name" value="Transferase(Phosphotransferase) domain 1"/>
    <property type="match status" value="3"/>
</dbReference>
<dbReference type="GO" id="GO:0004674">
    <property type="term" value="F:protein serine/threonine kinase activity"/>
    <property type="evidence" value="ECO:0007669"/>
    <property type="project" value="UniProtKB-KW"/>
</dbReference>
<keyword evidence="16" id="KW-0325">Glycoprotein</keyword>
<dbReference type="PROSITE" id="PS00107">
    <property type="entry name" value="PROTEIN_KINASE_ATP"/>
    <property type="match status" value="1"/>
</dbReference>
<dbReference type="FunFam" id="3.30.200.20:FF:000466">
    <property type="entry name" value="Putative LRR receptor-like serine/threonine-protein kinase"/>
    <property type="match status" value="1"/>
</dbReference>
<evidence type="ECO:0000256" key="2">
    <source>
        <dbReference type="ARBA" id="ARBA00012513"/>
    </source>
</evidence>
<evidence type="ECO:0000256" key="1">
    <source>
        <dbReference type="ARBA" id="ARBA00004479"/>
    </source>
</evidence>
<evidence type="ECO:0000256" key="6">
    <source>
        <dbReference type="ARBA" id="ARBA00022679"/>
    </source>
</evidence>
<feature type="domain" description="Protein kinase" evidence="20">
    <location>
        <begin position="402"/>
        <end position="621"/>
    </location>
</feature>
<dbReference type="Pfam" id="PF07714">
    <property type="entry name" value="PK_Tyr_Ser-Thr"/>
    <property type="match status" value="2"/>
</dbReference>
<reference evidence="21" key="1">
    <citation type="submission" date="2020-06" db="EMBL/GenBank/DDBJ databases">
        <authorList>
            <person name="Li T."/>
            <person name="Hu X."/>
            <person name="Zhang T."/>
            <person name="Song X."/>
            <person name="Zhang H."/>
            <person name="Dai N."/>
            <person name="Sheng W."/>
            <person name="Hou X."/>
            <person name="Wei L."/>
        </authorList>
    </citation>
    <scope>NUCLEOTIDE SEQUENCE</scope>
    <source>
        <strain evidence="21">G02</strain>
        <tissue evidence="21">Leaf</tissue>
    </source>
</reference>
<keyword evidence="3" id="KW-0723">Serine/threonine-protein kinase</keyword>
<keyword evidence="12 19" id="KW-0067">ATP-binding</keyword>
<dbReference type="InterPro" id="IPR017441">
    <property type="entry name" value="Protein_kinase_ATP_BS"/>
</dbReference>
<keyword evidence="10 19" id="KW-0547">Nucleotide-binding</keyword>
<keyword evidence="6" id="KW-0808">Transferase</keyword>
<reference evidence="21" key="2">
    <citation type="journal article" date="2024" name="Plant">
        <title>Genomic evolution and insights into agronomic trait innovations of Sesamum species.</title>
        <authorList>
            <person name="Miao H."/>
            <person name="Wang L."/>
            <person name="Qu L."/>
            <person name="Liu H."/>
            <person name="Sun Y."/>
            <person name="Le M."/>
            <person name="Wang Q."/>
            <person name="Wei S."/>
            <person name="Zheng Y."/>
            <person name="Lin W."/>
            <person name="Duan Y."/>
            <person name="Cao H."/>
            <person name="Xiong S."/>
            <person name="Wang X."/>
            <person name="Wei L."/>
            <person name="Li C."/>
            <person name="Ma Q."/>
            <person name="Ju M."/>
            <person name="Zhao R."/>
            <person name="Li G."/>
            <person name="Mu C."/>
            <person name="Tian Q."/>
            <person name="Mei H."/>
            <person name="Zhang T."/>
            <person name="Gao T."/>
            <person name="Zhang H."/>
        </authorList>
    </citation>
    <scope>NUCLEOTIDE SEQUENCE</scope>
    <source>
        <strain evidence="21">G02</strain>
    </source>
</reference>
<evidence type="ECO:0000256" key="12">
    <source>
        <dbReference type="ARBA" id="ARBA00022840"/>
    </source>
</evidence>
<evidence type="ECO:0000259" key="20">
    <source>
        <dbReference type="PROSITE" id="PS50011"/>
    </source>
</evidence>
<gene>
    <name evidence="21" type="ORF">Sradi_4226900</name>
</gene>
<evidence type="ECO:0000256" key="10">
    <source>
        <dbReference type="ARBA" id="ARBA00022741"/>
    </source>
</evidence>
<evidence type="ECO:0000256" key="8">
    <source>
        <dbReference type="ARBA" id="ARBA00022729"/>
    </source>
</evidence>
<evidence type="ECO:0000256" key="7">
    <source>
        <dbReference type="ARBA" id="ARBA00022692"/>
    </source>
</evidence>
<evidence type="ECO:0000256" key="15">
    <source>
        <dbReference type="ARBA" id="ARBA00023170"/>
    </source>
</evidence>
<dbReference type="Gene3D" id="3.30.200.20">
    <property type="entry name" value="Phosphorylase Kinase, domain 1"/>
    <property type="match status" value="2"/>
</dbReference>
<dbReference type="GO" id="GO:0016020">
    <property type="term" value="C:membrane"/>
    <property type="evidence" value="ECO:0007669"/>
    <property type="project" value="UniProtKB-SubCell"/>
</dbReference>
<keyword evidence="15" id="KW-0675">Receptor</keyword>
<dbReference type="InterPro" id="IPR011009">
    <property type="entry name" value="Kinase-like_dom_sf"/>
</dbReference>
<evidence type="ECO:0000256" key="14">
    <source>
        <dbReference type="ARBA" id="ARBA00023136"/>
    </source>
</evidence>